<keyword evidence="2" id="KW-1185">Reference proteome</keyword>
<gene>
    <name evidence="1" type="ORF">CCOS864_05412</name>
</gene>
<evidence type="ECO:0000313" key="2">
    <source>
        <dbReference type="Proteomes" id="UP000255177"/>
    </source>
</evidence>
<dbReference type="AlphaFoldDB" id="A0A380T6V5"/>
<reference evidence="2" key="1">
    <citation type="submission" date="2018-07" db="EMBL/GenBank/DDBJ databases">
        <authorList>
            <person name="Blom J."/>
        </authorList>
    </citation>
    <scope>NUCLEOTIDE SEQUENCE [LARGE SCALE GENOMIC DNA]</scope>
    <source>
        <strain evidence="2">CCOS 864</strain>
    </source>
</reference>
<dbReference type="RefSeq" id="WP_115089538.1">
    <property type="nucleotide sequence ID" value="NZ_CBCSFG010000017.1"/>
</dbReference>
<protein>
    <submittedName>
        <fullName evidence="1">Uncharacterized protein</fullName>
    </submittedName>
</protein>
<sequence length="147" mass="16220">MNEAVKSQALTQDGPLAFSSGADVKPTELQKFVATVDQQAAEVARGLLDSLKKEGVKARVEQRQNQYLIIQEALNPSVAELAAVEPNSRPSRIRLFIRSSDAPPTINALRLFFRDWRAVAGLVAVGATWQAGQWLMTVRRREGPTQH</sequence>
<proteinExistence type="predicted"/>
<accession>A0A380T6V5</accession>
<evidence type="ECO:0000313" key="1">
    <source>
        <dbReference type="EMBL" id="SUQ65932.1"/>
    </source>
</evidence>
<dbReference type="Proteomes" id="UP000255177">
    <property type="component" value="Unassembled WGS sequence"/>
</dbReference>
<name>A0A380T6V5_9PSED</name>
<organism evidence="1 2">
    <name type="scientific">Pseudomonas wadenswilerensis</name>
    <dbReference type="NCBI Taxonomy" id="1785161"/>
    <lineage>
        <taxon>Bacteria</taxon>
        <taxon>Pseudomonadati</taxon>
        <taxon>Pseudomonadota</taxon>
        <taxon>Gammaproteobacteria</taxon>
        <taxon>Pseudomonadales</taxon>
        <taxon>Pseudomonadaceae</taxon>
        <taxon>Pseudomonas</taxon>
    </lineage>
</organism>
<dbReference type="EMBL" id="UIDD01000013">
    <property type="protein sequence ID" value="SUQ65932.1"/>
    <property type="molecule type" value="Genomic_DNA"/>
</dbReference>